<dbReference type="PANTHER" id="PTHR10046">
    <property type="entry name" value="ATP DEPENDENT LON PROTEASE FAMILY MEMBER"/>
    <property type="match status" value="1"/>
</dbReference>
<dbReference type="InterPro" id="IPR027065">
    <property type="entry name" value="Lon_Prtase"/>
</dbReference>
<organism evidence="3 4">
    <name type="scientific">Kocuria rosea subsp. polaris</name>
    <dbReference type="NCBI Taxonomy" id="136273"/>
    <lineage>
        <taxon>Bacteria</taxon>
        <taxon>Bacillati</taxon>
        <taxon>Actinomycetota</taxon>
        <taxon>Actinomycetes</taxon>
        <taxon>Micrococcales</taxon>
        <taxon>Micrococcaceae</taxon>
        <taxon>Kocuria</taxon>
    </lineage>
</organism>
<dbReference type="Pfam" id="PF05362">
    <property type="entry name" value="Lon_C"/>
    <property type="match status" value="1"/>
</dbReference>
<dbReference type="InterPro" id="IPR001478">
    <property type="entry name" value="PDZ"/>
</dbReference>
<keyword evidence="4" id="KW-1185">Reference proteome</keyword>
<feature type="active site" evidence="1">
    <location>
        <position position="296"/>
    </location>
</feature>
<dbReference type="InterPro" id="IPR036034">
    <property type="entry name" value="PDZ_sf"/>
</dbReference>
<dbReference type="SUPFAM" id="SSF50156">
    <property type="entry name" value="PDZ domain-like"/>
    <property type="match status" value="1"/>
</dbReference>
<dbReference type="PROSITE" id="PS51786">
    <property type="entry name" value="LON_PROTEOLYTIC"/>
    <property type="match status" value="1"/>
</dbReference>
<dbReference type="GO" id="GO:0006508">
    <property type="term" value="P:proteolysis"/>
    <property type="evidence" value="ECO:0007669"/>
    <property type="project" value="UniProtKB-KW"/>
</dbReference>
<proteinExistence type="inferred from homology"/>
<dbReference type="GO" id="GO:0005524">
    <property type="term" value="F:ATP binding"/>
    <property type="evidence" value="ECO:0007669"/>
    <property type="project" value="InterPro"/>
</dbReference>
<comment type="similarity">
    <text evidence="1">Belongs to the peptidase S16 family.</text>
</comment>
<dbReference type="Gene3D" id="3.30.230.10">
    <property type="match status" value="1"/>
</dbReference>
<evidence type="ECO:0000259" key="2">
    <source>
        <dbReference type="PROSITE" id="PS51786"/>
    </source>
</evidence>
<dbReference type="InterPro" id="IPR008269">
    <property type="entry name" value="Lon_proteolytic"/>
</dbReference>
<sequence length="359" mass="36455">MTASPRPRRALRRRGLESWALLGSAGLLLAGAVLPAPFVIEAPGPTFNTVGEHDGRQLLGVSGAPTYPSDSVLDLTTVYVTGGPNKNVNVLTVLGSWLDPSASVVPADTLYPRDVSGEEADQYSMAAMSSSQEDSVAAALTHLGQGFSTRLSVQDTVPGGPAEGVLEHGDVLRGVDGEPVSSLPSLKSALDAAGERGVTLQVERAGSPRDVEVDTVRDEASGNWQLGVFLLAAYDFPIDVAFELDEVGGPSAGLMFALGIVDEMTPGSIAGDRHVAGTGTITPEGEVGPIGGIRQKLEGAAAAGAEVFLAPADNCAEAQGHVPEGLTVVSVRTLDDAVAAAEAAGSGGDLSALPGCAAR</sequence>
<dbReference type="AlphaFoldDB" id="A0A0A6VSD5"/>
<comment type="caution">
    <text evidence="3">The sequence shown here is derived from an EMBL/GenBank/DDBJ whole genome shotgun (WGS) entry which is preliminary data.</text>
</comment>
<keyword evidence="1" id="KW-0645">Protease</keyword>
<keyword evidence="1" id="KW-0378">Hydrolase</keyword>
<dbReference type="SUPFAM" id="SSF54211">
    <property type="entry name" value="Ribosomal protein S5 domain 2-like"/>
    <property type="match status" value="1"/>
</dbReference>
<dbReference type="OrthoDB" id="2356897at2"/>
<evidence type="ECO:0000256" key="1">
    <source>
        <dbReference type="PROSITE-ProRule" id="PRU01122"/>
    </source>
</evidence>
<gene>
    <name evidence="3" type="ORF">GY22_11010</name>
</gene>
<dbReference type="EC" id="3.4.21.53" evidence="1"/>
<reference evidence="3 4" key="1">
    <citation type="journal article" date="2003" name="Int. J. Syst. Evol. Microbiol.">
        <title>Kocuria polaris sp. nov., an orange-pigmented psychrophilic bacterium isolated from an Antarctic cyanobacterial mat sample.</title>
        <authorList>
            <person name="Reddy G.S."/>
            <person name="Prakash J.S."/>
            <person name="Prabahar V."/>
            <person name="Matsumoto G.I."/>
            <person name="Stackebrandt E."/>
            <person name="Shivaji S."/>
        </authorList>
    </citation>
    <scope>NUCLEOTIDE SEQUENCE [LARGE SCALE GENOMIC DNA]</scope>
    <source>
        <strain evidence="3 4">CMS 76or</strain>
    </source>
</reference>
<dbReference type="InterPro" id="IPR020568">
    <property type="entry name" value="Ribosomal_Su5_D2-typ_SF"/>
</dbReference>
<accession>A0A0A6VSD5</accession>
<dbReference type="InterPro" id="IPR014721">
    <property type="entry name" value="Ribsml_uS5_D2-typ_fold_subgr"/>
</dbReference>
<dbReference type="GO" id="GO:0004252">
    <property type="term" value="F:serine-type endopeptidase activity"/>
    <property type="evidence" value="ECO:0007669"/>
    <property type="project" value="UniProtKB-UniRule"/>
</dbReference>
<dbReference type="Pfam" id="PF13180">
    <property type="entry name" value="PDZ_2"/>
    <property type="match status" value="1"/>
</dbReference>
<dbReference type="GO" id="GO:0004176">
    <property type="term" value="F:ATP-dependent peptidase activity"/>
    <property type="evidence" value="ECO:0007669"/>
    <property type="project" value="UniProtKB-UniRule"/>
</dbReference>
<comment type="catalytic activity">
    <reaction evidence="1">
        <text>Hydrolysis of proteins in presence of ATP.</text>
        <dbReference type="EC" id="3.4.21.53"/>
    </reaction>
</comment>
<dbReference type="Gene3D" id="2.30.42.10">
    <property type="match status" value="1"/>
</dbReference>
<feature type="domain" description="Lon proteolytic" evidence="2">
    <location>
        <begin position="246"/>
        <end position="344"/>
    </location>
</feature>
<dbReference type="Proteomes" id="UP000030466">
    <property type="component" value="Unassembled WGS sequence"/>
</dbReference>
<feature type="active site" evidence="1">
    <location>
        <position position="251"/>
    </location>
</feature>
<evidence type="ECO:0000313" key="3">
    <source>
        <dbReference type="EMBL" id="KHD97213.1"/>
    </source>
</evidence>
<dbReference type="GO" id="GO:0030163">
    <property type="term" value="P:protein catabolic process"/>
    <property type="evidence" value="ECO:0007669"/>
    <property type="project" value="InterPro"/>
</dbReference>
<dbReference type="RefSeq" id="WP_035927369.1">
    <property type="nucleotide sequence ID" value="NZ_JSUH01000009.1"/>
</dbReference>
<keyword evidence="1" id="KW-0720">Serine protease</keyword>
<evidence type="ECO:0000313" key="4">
    <source>
        <dbReference type="Proteomes" id="UP000030466"/>
    </source>
</evidence>
<name>A0A0A6VSD5_KOCRO</name>
<protein>
    <recommendedName>
        <fullName evidence="1">endopeptidase La</fullName>
        <ecNumber evidence="1">3.4.21.53</ecNumber>
    </recommendedName>
</protein>
<dbReference type="EMBL" id="JSUH01000009">
    <property type="protein sequence ID" value="KHD97213.1"/>
    <property type="molecule type" value="Genomic_DNA"/>
</dbReference>